<dbReference type="Pfam" id="PF08303">
    <property type="entry name" value="tRNA_lig_kinase"/>
    <property type="match status" value="1"/>
</dbReference>
<dbReference type="GO" id="GO:0008081">
    <property type="term" value="F:phosphoric diester hydrolase activity"/>
    <property type="evidence" value="ECO:0007669"/>
    <property type="project" value="InterPro"/>
</dbReference>
<dbReference type="Proteomes" id="UP000283269">
    <property type="component" value="Unassembled WGS sequence"/>
</dbReference>
<organism evidence="7 8">
    <name type="scientific">Psilocybe cyanescens</name>
    <dbReference type="NCBI Taxonomy" id="93625"/>
    <lineage>
        <taxon>Eukaryota</taxon>
        <taxon>Fungi</taxon>
        <taxon>Dikarya</taxon>
        <taxon>Basidiomycota</taxon>
        <taxon>Agaricomycotina</taxon>
        <taxon>Agaricomycetes</taxon>
        <taxon>Agaricomycetidae</taxon>
        <taxon>Agaricales</taxon>
        <taxon>Agaricineae</taxon>
        <taxon>Strophariaceae</taxon>
        <taxon>Psilocybe</taxon>
    </lineage>
</organism>
<dbReference type="PANTHER" id="PTHR32004:SF1">
    <property type="entry name" value="TRNA LIGASE"/>
    <property type="match status" value="1"/>
</dbReference>
<dbReference type="GO" id="GO:0005634">
    <property type="term" value="C:nucleus"/>
    <property type="evidence" value="ECO:0007669"/>
    <property type="project" value="TreeGrafter"/>
</dbReference>
<feature type="domain" description="tRNA ligase kinase" evidence="5">
    <location>
        <begin position="444"/>
        <end position="585"/>
    </location>
</feature>
<evidence type="ECO:0000259" key="5">
    <source>
        <dbReference type="Pfam" id="PF08303"/>
    </source>
</evidence>
<protein>
    <recommendedName>
        <fullName evidence="1">tRNA ligase</fullName>
        <ecNumber evidence="1">6.5.1.3</ecNumber>
    </recommendedName>
</protein>
<keyword evidence="1" id="KW-0819">tRNA processing</keyword>
<gene>
    <name evidence="7" type="ORF">CVT25_014736</name>
</gene>
<dbReference type="InterPro" id="IPR027417">
    <property type="entry name" value="P-loop_NTPase"/>
</dbReference>
<feature type="active site" description="N6-AMP-lysine intermediate" evidence="2">
    <location>
        <position position="127"/>
    </location>
</feature>
<feature type="domain" description="tRNA ligase phosphodiesterase" evidence="4">
    <location>
        <begin position="640"/>
        <end position="826"/>
    </location>
</feature>
<dbReference type="Gene3D" id="3.40.50.300">
    <property type="entry name" value="P-loop containing nucleotide triphosphate hydrolases"/>
    <property type="match status" value="1"/>
</dbReference>
<dbReference type="InterPro" id="IPR012387">
    <property type="entry name" value="Trl1_fun"/>
</dbReference>
<evidence type="ECO:0000259" key="4">
    <source>
        <dbReference type="Pfam" id="PF08302"/>
    </source>
</evidence>
<accession>A0A409XJZ8</accession>
<dbReference type="GO" id="GO:0005524">
    <property type="term" value="F:ATP binding"/>
    <property type="evidence" value="ECO:0007669"/>
    <property type="project" value="UniProtKB-UniRule"/>
</dbReference>
<dbReference type="GO" id="GO:0003972">
    <property type="term" value="F:RNA ligase (ATP) activity"/>
    <property type="evidence" value="ECO:0007669"/>
    <property type="project" value="UniProtKB-UniRule"/>
</dbReference>
<dbReference type="GO" id="GO:0051730">
    <property type="term" value="F:GTP-dependent polyribonucleotide 5'-hydroxyl-kinase activity"/>
    <property type="evidence" value="ECO:0007669"/>
    <property type="project" value="InterPro"/>
</dbReference>
<dbReference type="Pfam" id="PF09511">
    <property type="entry name" value="RNA_lig_T4_1"/>
    <property type="match status" value="1"/>
</dbReference>
<dbReference type="InterPro" id="IPR019039">
    <property type="entry name" value="T4-Rnl1-like_N"/>
</dbReference>
<evidence type="ECO:0000256" key="2">
    <source>
        <dbReference type="PIRSR" id="PIRSR019634-50"/>
    </source>
</evidence>
<dbReference type="InParanoid" id="A0A409XJZ8"/>
<dbReference type="InterPro" id="IPR015965">
    <property type="entry name" value="tRNA_lig_PDEase"/>
</dbReference>
<evidence type="ECO:0000256" key="3">
    <source>
        <dbReference type="SAM" id="MobiDB-lite"/>
    </source>
</evidence>
<keyword evidence="1" id="KW-0436">Ligase</keyword>
<dbReference type="Pfam" id="PF08302">
    <property type="entry name" value="tRNA_lig_CPD"/>
    <property type="match status" value="1"/>
</dbReference>
<dbReference type="PANTHER" id="PTHR32004">
    <property type="entry name" value="TRNA LIGASE"/>
    <property type="match status" value="1"/>
</dbReference>
<feature type="domain" description="T4 RNA ligase 1-like N-terminal" evidence="6">
    <location>
        <begin position="60"/>
        <end position="338"/>
    </location>
</feature>
<evidence type="ECO:0000256" key="1">
    <source>
        <dbReference type="PIRNR" id="PIRNR019634"/>
    </source>
</evidence>
<dbReference type="InterPro" id="IPR015966">
    <property type="entry name" value="tRNA_lig_kin_fungi"/>
</dbReference>
<dbReference type="EC" id="6.5.1.3" evidence="1"/>
<dbReference type="STRING" id="93625.A0A409XJZ8"/>
<keyword evidence="8" id="KW-1185">Reference proteome</keyword>
<evidence type="ECO:0000259" key="6">
    <source>
        <dbReference type="Pfam" id="PF09511"/>
    </source>
</evidence>
<name>A0A409XJZ8_PSICY</name>
<dbReference type="PIRSF" id="PIRSF019634">
    <property type="entry name" value="tRNA_lig_yeast"/>
    <property type="match status" value="1"/>
</dbReference>
<dbReference type="FunCoup" id="A0A409XJZ8">
    <property type="interactions" value="199"/>
</dbReference>
<dbReference type="EMBL" id="NHYD01001485">
    <property type="protein sequence ID" value="PPQ91068.1"/>
    <property type="molecule type" value="Genomic_DNA"/>
</dbReference>
<comment type="similarity">
    <text evidence="1">Belongs to the TRL1 family.</text>
</comment>
<evidence type="ECO:0000313" key="7">
    <source>
        <dbReference type="EMBL" id="PPQ91068.1"/>
    </source>
</evidence>
<dbReference type="SUPFAM" id="SSF52540">
    <property type="entry name" value="P-loop containing nucleoside triphosphate hydrolases"/>
    <property type="match status" value="1"/>
</dbReference>
<dbReference type="AlphaFoldDB" id="A0A409XJZ8"/>
<feature type="region of interest" description="Disordered" evidence="3">
    <location>
        <begin position="287"/>
        <end position="320"/>
    </location>
</feature>
<evidence type="ECO:0000313" key="8">
    <source>
        <dbReference type="Proteomes" id="UP000283269"/>
    </source>
</evidence>
<comment type="catalytic activity">
    <reaction evidence="1">
        <text>ATP + (ribonucleotide)n-3'-hydroxyl + 5'-phospho-(ribonucleotide)m = (ribonucleotide)n+m + AMP + diphosphate.</text>
        <dbReference type="EC" id="6.5.1.3"/>
    </reaction>
</comment>
<dbReference type="GO" id="GO:0006388">
    <property type="term" value="P:tRNA splicing, via endonucleolytic cleavage and ligation"/>
    <property type="evidence" value="ECO:0007669"/>
    <property type="project" value="UniProtKB-UniRule"/>
</dbReference>
<sequence length="832" mass="93176">MAPGFSQEDSDLIAKLHTLNPKLARSSLYNAPADPSIQVRSWKMNEFKYYDIPSPFPTLARGLFSREIQEDEEGQAGEGDEGAKKKGKKHQIVIRGYDKFFNIGEVPWTTWASLESHTAPPYTLSLKSNGCIIFFAALTPTKLLVTSKHSLGPVEAAQVSHAQAGEGWLRKYLEKLGKKEEDLAAILWDKNWTAIAELCDDSFEEHVLGYPPEKTGLHLHGLNVRTKDFITMPHEVVDAFADDWGFIKTPTITLNSINEVKEFTTVCAETGEWNGEQVEGFVVRTHVTEPPTSGQNKGEASGNGEESEGCSTPTDSNNRSPYKPGSSFFFKVKFDEPYMMYRDWREVTKMLLSSKNGLDANNLPKSKMKRPETKLYVQWVIREIKRDPTAFENYTKGKGIIGTRERYLEWMKSDKGEEELKELEKEEEDGAASGSGSKAFEKTIIVPIAIPGSGKTAVSVALAHLFGFAHTQSDDIHVKKAGPAFIKNVKALLEKNDVVIADKNNHLVQHRQALRELAQKYRAPVRLLALNWSIDKPPAMVHRICSDRVLDRADNHQTLRADSSAARSHEEVIWMFINSAEELASKEVDEIVEMDIDDDLEQAVKRAVDGCVRVIGVPRPSDEKFAEALEVVKKYEPAVKKPDDPKTKKGQAEPRYFGLLPEVDLVEILDERLMQDDVDKDIRDFWVALKADDRITKRPHVTIVHRNGKEKEHELWERCTNLHSMPVTPPTFKGTLGKVVCNLRVMALTVENLEVADPGEGASQEGPDFVSKLPHAVRERLHITVGTKSPDIQGVEAMGMVLLLREKGQVENTKVVELSDISVKGRVKGLNS</sequence>
<proteinExistence type="inferred from homology"/>
<reference evidence="7 8" key="1">
    <citation type="journal article" date="2018" name="Evol. Lett.">
        <title>Horizontal gene cluster transfer increased hallucinogenic mushroom diversity.</title>
        <authorList>
            <person name="Reynolds H.T."/>
            <person name="Vijayakumar V."/>
            <person name="Gluck-Thaler E."/>
            <person name="Korotkin H.B."/>
            <person name="Matheny P.B."/>
            <person name="Slot J.C."/>
        </authorList>
    </citation>
    <scope>NUCLEOTIDE SEQUENCE [LARGE SCALE GENOMIC DNA]</scope>
    <source>
        <strain evidence="7 8">2631</strain>
    </source>
</reference>
<dbReference type="OrthoDB" id="276239at2759"/>
<comment type="caution">
    <text evidence="7">The sequence shown here is derived from an EMBL/GenBank/DDBJ whole genome shotgun (WGS) entry which is preliminary data.</text>
</comment>